<dbReference type="RefSeq" id="WP_188949466.1">
    <property type="nucleotide sequence ID" value="NZ_BMIB01000001.1"/>
</dbReference>
<comment type="caution">
    <text evidence="1">The sequence shown here is derived from an EMBL/GenBank/DDBJ whole genome shotgun (WGS) entry which is preliminary data.</text>
</comment>
<proteinExistence type="predicted"/>
<name>A0A917IKT9_9BACT</name>
<sequence>MEITHPFVFQVDSEIVMEHYNNQLNYLIEYNKNVPKEYCVVYFSSNDLYYPNNEIAFSESILKKNRFEWYGNRIAIGHKHIFLRDIRKQWYLTGINSQINSFGKLIDFLKEETKGYKVITLGSSAGGFASIITGQGINAEKICSFNGQFEILSLLKKSKPEVDPILFRNQKNSEMLPYYDTLNFITSPSSIFYFQSCKSQWDIEQAEYATSVKLNKIAFRTTNHGVPFLKSNLPHVINLNREQLLKLAGKTFHPLFFSLKTVGVIETVKGVSSIIQFGLNKIYIRTIQKWKSK</sequence>
<evidence type="ECO:0000313" key="1">
    <source>
        <dbReference type="EMBL" id="GGH56530.1"/>
    </source>
</evidence>
<dbReference type="Proteomes" id="UP000627292">
    <property type="component" value="Unassembled WGS sequence"/>
</dbReference>
<keyword evidence="2" id="KW-1185">Reference proteome</keyword>
<organism evidence="1 2">
    <name type="scientific">Filimonas zeae</name>
    <dbReference type="NCBI Taxonomy" id="1737353"/>
    <lineage>
        <taxon>Bacteria</taxon>
        <taxon>Pseudomonadati</taxon>
        <taxon>Bacteroidota</taxon>
        <taxon>Chitinophagia</taxon>
        <taxon>Chitinophagales</taxon>
        <taxon>Chitinophagaceae</taxon>
        <taxon>Filimonas</taxon>
    </lineage>
</organism>
<reference evidence="1" key="1">
    <citation type="journal article" date="2014" name="Int. J. Syst. Evol. Microbiol.">
        <title>Complete genome sequence of Corynebacterium casei LMG S-19264T (=DSM 44701T), isolated from a smear-ripened cheese.</title>
        <authorList>
            <consortium name="US DOE Joint Genome Institute (JGI-PGF)"/>
            <person name="Walter F."/>
            <person name="Albersmeier A."/>
            <person name="Kalinowski J."/>
            <person name="Ruckert C."/>
        </authorList>
    </citation>
    <scope>NUCLEOTIDE SEQUENCE</scope>
    <source>
        <strain evidence="1">CGMCC 1.15290</strain>
    </source>
</reference>
<protein>
    <submittedName>
        <fullName evidence="1">Uncharacterized protein</fullName>
    </submittedName>
</protein>
<evidence type="ECO:0000313" key="2">
    <source>
        <dbReference type="Proteomes" id="UP000627292"/>
    </source>
</evidence>
<gene>
    <name evidence="1" type="ORF">GCM10011379_00220</name>
</gene>
<reference evidence="1" key="2">
    <citation type="submission" date="2020-09" db="EMBL/GenBank/DDBJ databases">
        <authorList>
            <person name="Sun Q."/>
            <person name="Zhou Y."/>
        </authorList>
    </citation>
    <scope>NUCLEOTIDE SEQUENCE</scope>
    <source>
        <strain evidence="1">CGMCC 1.15290</strain>
    </source>
</reference>
<dbReference type="AlphaFoldDB" id="A0A917IKT9"/>
<dbReference type="EMBL" id="BMIB01000001">
    <property type="protein sequence ID" value="GGH56530.1"/>
    <property type="molecule type" value="Genomic_DNA"/>
</dbReference>
<accession>A0A917IKT9</accession>